<keyword evidence="3" id="KW-1185">Reference proteome</keyword>
<accession>A0A0D7AVT6</accession>
<evidence type="ECO:0000256" key="1">
    <source>
        <dbReference type="SAM" id="SignalP"/>
    </source>
</evidence>
<feature type="chain" id="PRO_5002316597" description="Regulatory P domain-containing protein" evidence="1">
    <location>
        <begin position="20"/>
        <end position="469"/>
    </location>
</feature>
<reference evidence="2 3" key="1">
    <citation type="journal article" date="2015" name="Fungal Genet. Biol.">
        <title>Evolution of novel wood decay mechanisms in Agaricales revealed by the genome sequences of Fistulina hepatica and Cylindrobasidium torrendii.</title>
        <authorList>
            <person name="Floudas D."/>
            <person name="Held B.W."/>
            <person name="Riley R."/>
            <person name="Nagy L.G."/>
            <person name="Koehler G."/>
            <person name="Ransdell A.S."/>
            <person name="Younus H."/>
            <person name="Chow J."/>
            <person name="Chiniquy J."/>
            <person name="Lipzen A."/>
            <person name="Tritt A."/>
            <person name="Sun H."/>
            <person name="Haridas S."/>
            <person name="LaButti K."/>
            <person name="Ohm R.A."/>
            <person name="Kues U."/>
            <person name="Blanchette R.A."/>
            <person name="Grigoriev I.V."/>
            <person name="Minto R.E."/>
            <person name="Hibbett D.S."/>
        </authorList>
    </citation>
    <scope>NUCLEOTIDE SEQUENCE [LARGE SCALE GENOMIC DNA]</scope>
    <source>
        <strain evidence="2 3">FP15055 ss-10</strain>
    </source>
</reference>
<dbReference type="GO" id="GO:0005576">
    <property type="term" value="C:extracellular region"/>
    <property type="evidence" value="ECO:0007669"/>
    <property type="project" value="TreeGrafter"/>
</dbReference>
<gene>
    <name evidence="2" type="ORF">CYLTODRAFT_383512</name>
</gene>
<dbReference type="Proteomes" id="UP000054007">
    <property type="component" value="Unassembled WGS sequence"/>
</dbReference>
<dbReference type="STRING" id="1314674.A0A0D7AVT6"/>
<sequence>MHLQANLSTLLVFAAAALALETIRDPAVNPEYASGEVHERLMKLKNGRYNARLQAGEYKSSQYQNVTEPVACVDGYANEYKCNNLDLLYFATHEDLGSATGRGSSSWGWVKDGKEYIIIAQADGAAFAEVTSDGKLDYLGRLPNTAGSQPAIWRELRVLKDLLIVGSEAVNHHVQIFDLNKILAITESEKPKTFDSVADLESLFKELPVGRTHNIVVNPALDYAVSVGAQPRNSTFASGLVFIDLADPKNPVLAGYQAEDGYVHDAQCLLYKGPDSRYEGADVCYGYNEDTLTIYDVTDKANATIISRTSYEGAAYTHQGWLLDTENQEYLLLDDEYDEYDGTGAGEAGFPVTYIWDVKDLQKPTLTGYYQGPTQGIDHNQYIKNGWSYQSNYGNGLRILDVSSIPQDPTGKGIKELAFFDVYPEDDNDEGGGSHDFVGSWSSYGLFDSGHIVINTIERGAFVVKYTGN</sequence>
<dbReference type="InterPro" id="IPR027589">
    <property type="entry name" value="Choice_anch_B"/>
</dbReference>
<dbReference type="AlphaFoldDB" id="A0A0D7AVT6"/>
<keyword evidence="1" id="KW-0732">Signal</keyword>
<dbReference type="PANTHER" id="PTHR38787">
    <property type="entry name" value="REGULATORY P DOMAIN-CONTAINING PROTEIN"/>
    <property type="match status" value="1"/>
</dbReference>
<name>A0A0D7AVT6_9AGAR</name>
<protein>
    <recommendedName>
        <fullName evidence="4">Regulatory P domain-containing protein</fullName>
    </recommendedName>
</protein>
<organism evidence="2 3">
    <name type="scientific">Cylindrobasidium torrendii FP15055 ss-10</name>
    <dbReference type="NCBI Taxonomy" id="1314674"/>
    <lineage>
        <taxon>Eukaryota</taxon>
        <taxon>Fungi</taxon>
        <taxon>Dikarya</taxon>
        <taxon>Basidiomycota</taxon>
        <taxon>Agaricomycotina</taxon>
        <taxon>Agaricomycetes</taxon>
        <taxon>Agaricomycetidae</taxon>
        <taxon>Agaricales</taxon>
        <taxon>Marasmiineae</taxon>
        <taxon>Physalacriaceae</taxon>
        <taxon>Cylindrobasidium</taxon>
    </lineage>
</organism>
<evidence type="ECO:0000313" key="2">
    <source>
        <dbReference type="EMBL" id="KIY62498.1"/>
    </source>
</evidence>
<dbReference type="EMBL" id="KN880778">
    <property type="protein sequence ID" value="KIY62498.1"/>
    <property type="molecule type" value="Genomic_DNA"/>
</dbReference>
<dbReference type="OrthoDB" id="2099887at2759"/>
<dbReference type="PANTHER" id="PTHR38787:SF3">
    <property type="entry name" value="REGULATORY P DOMAIN-CONTAINING PROTEIN"/>
    <property type="match status" value="1"/>
</dbReference>
<evidence type="ECO:0008006" key="4">
    <source>
        <dbReference type="Google" id="ProtNLM"/>
    </source>
</evidence>
<feature type="signal peptide" evidence="1">
    <location>
        <begin position="1"/>
        <end position="19"/>
    </location>
</feature>
<dbReference type="NCBIfam" id="TIGR04312">
    <property type="entry name" value="choice_anch_B"/>
    <property type="match status" value="1"/>
</dbReference>
<evidence type="ECO:0000313" key="3">
    <source>
        <dbReference type="Proteomes" id="UP000054007"/>
    </source>
</evidence>
<proteinExistence type="predicted"/>